<feature type="transmembrane region" description="Helical" evidence="7">
    <location>
        <begin position="258"/>
        <end position="279"/>
    </location>
</feature>
<dbReference type="GO" id="GO:0016020">
    <property type="term" value="C:membrane"/>
    <property type="evidence" value="ECO:0007669"/>
    <property type="project" value="UniProtKB-SubCell"/>
</dbReference>
<gene>
    <name evidence="9" type="ORF">C8Q69DRAFT_241467</name>
</gene>
<keyword evidence="3 7" id="KW-0812">Transmembrane</keyword>
<accession>A0A443HX88</accession>
<feature type="compositionally biased region" description="Basic and acidic residues" evidence="6">
    <location>
        <begin position="64"/>
        <end position="78"/>
    </location>
</feature>
<feature type="transmembrane region" description="Helical" evidence="7">
    <location>
        <begin position="438"/>
        <end position="459"/>
    </location>
</feature>
<dbReference type="RefSeq" id="XP_028485999.1">
    <property type="nucleotide sequence ID" value="XM_028626498.1"/>
</dbReference>
<evidence type="ECO:0000313" key="10">
    <source>
        <dbReference type="Proteomes" id="UP000283841"/>
    </source>
</evidence>
<evidence type="ECO:0000256" key="1">
    <source>
        <dbReference type="ARBA" id="ARBA00004141"/>
    </source>
</evidence>
<feature type="transmembrane region" description="Helical" evidence="7">
    <location>
        <begin position="506"/>
        <end position="526"/>
    </location>
</feature>
<feature type="transmembrane region" description="Helical" evidence="7">
    <location>
        <begin position="231"/>
        <end position="252"/>
    </location>
</feature>
<dbReference type="CDD" id="cd17323">
    <property type="entry name" value="MFS_Tpo1_MDR_like"/>
    <property type="match status" value="1"/>
</dbReference>
<evidence type="ECO:0000256" key="6">
    <source>
        <dbReference type="SAM" id="MobiDB-lite"/>
    </source>
</evidence>
<dbReference type="PROSITE" id="PS50850">
    <property type="entry name" value="MFS"/>
    <property type="match status" value="1"/>
</dbReference>
<feature type="transmembrane region" description="Helical" evidence="7">
    <location>
        <begin position="197"/>
        <end position="219"/>
    </location>
</feature>
<feature type="compositionally biased region" description="Basic and acidic residues" evidence="6">
    <location>
        <begin position="1"/>
        <end position="11"/>
    </location>
</feature>
<comment type="subcellular location">
    <subcellularLocation>
        <location evidence="1">Membrane</location>
        <topology evidence="1">Multi-pass membrane protein</topology>
    </subcellularLocation>
</comment>
<feature type="transmembrane region" description="Helical" evidence="7">
    <location>
        <begin position="471"/>
        <end position="494"/>
    </location>
</feature>
<evidence type="ECO:0000256" key="4">
    <source>
        <dbReference type="ARBA" id="ARBA00022989"/>
    </source>
</evidence>
<evidence type="ECO:0000256" key="5">
    <source>
        <dbReference type="ARBA" id="ARBA00023136"/>
    </source>
</evidence>
<feature type="transmembrane region" description="Helical" evidence="7">
    <location>
        <begin position="413"/>
        <end position="432"/>
    </location>
</feature>
<comment type="caution">
    <text evidence="9">The sequence shown here is derived from an EMBL/GenBank/DDBJ whole genome shotgun (WGS) entry which is preliminary data.</text>
</comment>
<evidence type="ECO:0000313" key="9">
    <source>
        <dbReference type="EMBL" id="RWQ96354.1"/>
    </source>
</evidence>
<dbReference type="Proteomes" id="UP000283841">
    <property type="component" value="Unassembled WGS sequence"/>
</dbReference>
<dbReference type="InterPro" id="IPR036259">
    <property type="entry name" value="MFS_trans_sf"/>
</dbReference>
<evidence type="ECO:0000256" key="7">
    <source>
        <dbReference type="SAM" id="Phobius"/>
    </source>
</evidence>
<protein>
    <submittedName>
        <fullName evidence="9">Major facilitator superfamily domain-containing protein</fullName>
    </submittedName>
</protein>
<keyword evidence="10" id="KW-1185">Reference proteome</keyword>
<reference evidence="9 10" key="1">
    <citation type="journal article" date="2018" name="Front. Microbiol.">
        <title>Genomic and genetic insights into a cosmopolitan fungus, Paecilomyces variotii (Eurotiales).</title>
        <authorList>
            <person name="Urquhart A.S."/>
            <person name="Mondo S.J."/>
            <person name="Makela M.R."/>
            <person name="Hane J.K."/>
            <person name="Wiebenga A."/>
            <person name="He G."/>
            <person name="Mihaltcheva S."/>
            <person name="Pangilinan J."/>
            <person name="Lipzen A."/>
            <person name="Barry K."/>
            <person name="de Vries R.P."/>
            <person name="Grigoriev I.V."/>
            <person name="Idnurm A."/>
        </authorList>
    </citation>
    <scope>NUCLEOTIDE SEQUENCE [LARGE SCALE GENOMIC DNA]</scope>
    <source>
        <strain evidence="9 10">CBS 101075</strain>
    </source>
</reference>
<evidence type="ECO:0000259" key="8">
    <source>
        <dbReference type="PROSITE" id="PS50850"/>
    </source>
</evidence>
<dbReference type="Gene3D" id="1.20.1250.20">
    <property type="entry name" value="MFS general substrate transporter like domains"/>
    <property type="match status" value="1"/>
</dbReference>
<dbReference type="STRING" id="264951.A0A443HX88"/>
<dbReference type="PANTHER" id="PTHR23502:SF68">
    <property type="entry name" value="MULTIDRUG TRANSPORTER, PUTATIVE (AFU_ORTHOLOGUE AFUA_3G01120)-RELATED"/>
    <property type="match status" value="1"/>
</dbReference>
<dbReference type="InterPro" id="IPR020846">
    <property type="entry name" value="MFS_dom"/>
</dbReference>
<dbReference type="EMBL" id="RCNU01000004">
    <property type="protein sequence ID" value="RWQ96354.1"/>
    <property type="molecule type" value="Genomic_DNA"/>
</dbReference>
<dbReference type="VEuPathDB" id="FungiDB:C8Q69DRAFT_241467"/>
<feature type="transmembrane region" description="Helical" evidence="7">
    <location>
        <begin position="140"/>
        <end position="163"/>
    </location>
</feature>
<dbReference type="Pfam" id="PF07690">
    <property type="entry name" value="MFS_1"/>
    <property type="match status" value="1"/>
</dbReference>
<feature type="transmembrane region" description="Helical" evidence="7">
    <location>
        <begin position="331"/>
        <end position="354"/>
    </location>
</feature>
<dbReference type="FunFam" id="1.20.1250.20:FF:000011">
    <property type="entry name" value="MFS multidrug transporter, putative"/>
    <property type="match status" value="1"/>
</dbReference>
<organism evidence="9 10">
    <name type="scientific">Byssochlamys spectabilis</name>
    <name type="common">Paecilomyces variotii</name>
    <dbReference type="NCBI Taxonomy" id="264951"/>
    <lineage>
        <taxon>Eukaryota</taxon>
        <taxon>Fungi</taxon>
        <taxon>Dikarya</taxon>
        <taxon>Ascomycota</taxon>
        <taxon>Pezizomycotina</taxon>
        <taxon>Eurotiomycetes</taxon>
        <taxon>Eurotiomycetidae</taxon>
        <taxon>Eurotiales</taxon>
        <taxon>Thermoascaceae</taxon>
        <taxon>Paecilomyces</taxon>
    </lineage>
</organism>
<dbReference type="AlphaFoldDB" id="A0A443HX88"/>
<feature type="transmembrane region" description="Helical" evidence="7">
    <location>
        <begin position="374"/>
        <end position="392"/>
    </location>
</feature>
<keyword evidence="4 7" id="KW-1133">Transmembrane helix</keyword>
<dbReference type="PANTHER" id="PTHR23502">
    <property type="entry name" value="MAJOR FACILITATOR SUPERFAMILY"/>
    <property type="match status" value="1"/>
</dbReference>
<dbReference type="GO" id="GO:0022857">
    <property type="term" value="F:transmembrane transporter activity"/>
    <property type="evidence" value="ECO:0007669"/>
    <property type="project" value="InterPro"/>
</dbReference>
<comment type="similarity">
    <text evidence="2">Belongs to the major facilitator superfamily.</text>
</comment>
<dbReference type="GeneID" id="39595775"/>
<dbReference type="InterPro" id="IPR011701">
    <property type="entry name" value="MFS"/>
</dbReference>
<evidence type="ECO:0000256" key="2">
    <source>
        <dbReference type="ARBA" id="ARBA00008335"/>
    </source>
</evidence>
<sequence length="540" mass="59254">MQSFRLSERKKVMFTQEETAETPNANHVVLENAPTESRSTLGYSDISIAEEEEKDIETGNASPKHKESPVSEHTKQVQDENTVWWDGDDDPENPMNWSEKKKWANIAVMAMITFLTPLASSMFAPSVSQVMEEFHNSNQMLAAFVVSIYVLGLAFGPLVLAPLSEVYGRWIIYFVCNTMYLVFTLACAVSTDLNMMIGFRFLAGIVGSAPLAIGGGTVADLFPVHQRGRALSFYTLGPICGPAVGPVAGGFLAEAKGWRWVFWLLTILSGATIIAQLLFMRETYAVTILARKTKRLQKQTGNYQLRSRLDTGISPRLVLTRAIVRPTKMTLLSPINILLSVSSAFVYGMFYLLLTTFPLVFSETYGFSTGISGLTYLGLGVGNIAGMITFTLTSDRYIKARAAEGKLKPEDRLPLLIAAGPLMAAGLFWYGWSAQAHTHWIVPIIGSALFGFGSMSFFMPVMGYLVDAFTVYAASALAANTVLRSIGGALLPLAGRSMYKTLGFGWGNSLLGFVTVGFCPFLIMLYKFGETVRVKYPIEL</sequence>
<feature type="transmembrane region" description="Helical" evidence="7">
    <location>
        <begin position="103"/>
        <end position="120"/>
    </location>
</feature>
<evidence type="ECO:0000256" key="3">
    <source>
        <dbReference type="ARBA" id="ARBA00022692"/>
    </source>
</evidence>
<dbReference type="SUPFAM" id="SSF103473">
    <property type="entry name" value="MFS general substrate transporter"/>
    <property type="match status" value="1"/>
</dbReference>
<feature type="region of interest" description="Disordered" evidence="6">
    <location>
        <begin position="1"/>
        <end position="91"/>
    </location>
</feature>
<name>A0A443HX88_BYSSP</name>
<proteinExistence type="inferred from homology"/>
<feature type="domain" description="Major facilitator superfamily (MFS) profile" evidence="8">
    <location>
        <begin position="105"/>
        <end position="535"/>
    </location>
</feature>
<keyword evidence="5 7" id="KW-0472">Membrane</keyword>
<feature type="transmembrane region" description="Helical" evidence="7">
    <location>
        <begin position="170"/>
        <end position="191"/>
    </location>
</feature>